<reference evidence="3 4" key="1">
    <citation type="journal article" date="2014" name="FEMS Microbiol. Ecol.">
        <title>Genomic differentiation among two strains of the PS1 clade isolated from geographically separated marine habitats.</title>
        <authorList>
            <person name="Jimenez-Infante F."/>
            <person name="Ngugi D.K."/>
            <person name="Alam I."/>
            <person name="Rashid M."/>
            <person name="Baalawi W."/>
            <person name="Kamau A.A."/>
            <person name="Bajic V.B."/>
            <person name="Stingl U."/>
        </authorList>
    </citation>
    <scope>NUCLEOTIDE SEQUENCE [LARGE SCALE GENOMIC DNA]</scope>
    <source>
        <strain evidence="3 4">RS24</strain>
    </source>
</reference>
<dbReference type="SUPFAM" id="SSF53474">
    <property type="entry name" value="alpha/beta-Hydrolases"/>
    <property type="match status" value="1"/>
</dbReference>
<dbReference type="OrthoDB" id="9806180at2"/>
<keyword evidence="3" id="KW-0012">Acyltransferase</keyword>
<protein>
    <submittedName>
        <fullName evidence="3">Putative acetyltransferase protein</fullName>
        <ecNumber evidence="3">2.3.1.158</ecNumber>
    </submittedName>
</protein>
<accession>U2WSP1</accession>
<dbReference type="Proteomes" id="UP000016762">
    <property type="component" value="Unassembled WGS sequence"/>
</dbReference>
<dbReference type="AlphaFoldDB" id="U2WSP1"/>
<dbReference type="GO" id="GO:0046027">
    <property type="term" value="F:phospholipid:diacylglycerol acyltransferase activity"/>
    <property type="evidence" value="ECO:0007669"/>
    <property type="project" value="UniProtKB-EC"/>
</dbReference>
<proteinExistence type="predicted"/>
<dbReference type="InterPro" id="IPR029058">
    <property type="entry name" value="AB_hydrolase_fold"/>
</dbReference>
<dbReference type="eggNOG" id="COG0657">
    <property type="taxonomic scope" value="Bacteria"/>
</dbReference>
<dbReference type="InterPro" id="IPR050300">
    <property type="entry name" value="GDXG_lipolytic_enzyme"/>
</dbReference>
<keyword evidence="1" id="KW-0378">Hydrolase</keyword>
<evidence type="ECO:0000313" key="3">
    <source>
        <dbReference type="EMBL" id="ERL46578.1"/>
    </source>
</evidence>
<dbReference type="STRING" id="1397666.RS24_01581"/>
<evidence type="ECO:0000256" key="1">
    <source>
        <dbReference type="ARBA" id="ARBA00022801"/>
    </source>
</evidence>
<evidence type="ECO:0000259" key="2">
    <source>
        <dbReference type="Pfam" id="PF07859"/>
    </source>
</evidence>
<evidence type="ECO:0000313" key="4">
    <source>
        <dbReference type="Proteomes" id="UP000016762"/>
    </source>
</evidence>
<sequence length="324" mass="35364">MNSTKHLIDEIKNILDHLPELMKEPITADNLIEKREAYGLIAAEMAREQPAIEGIETFELSASNSQDNFKVPLFFHRPTNVDNSLPCLLWIHGGGYIIGSAESDAFMAKQVAKVLDCAVAVVDYRLAPENPYPLPLQDCYAVLNYIFDNTESLNLDAKKIAVLGISAGAGLAAGLTLLNRDEAVNNLCGQVLLYPMLDDKNILAAKGPDDNFLIWPRESNLFGWQSYLGKLFGEANVPPYAAAARSENLAGLPKALVIVGDLDLFVQEDITYALELINAGVPTDLHVYSGGCHSFDKIAPESLPGKRSAQEIELFLSEIFSSPS</sequence>
<dbReference type="EC" id="2.3.1.158" evidence="3"/>
<keyword evidence="3" id="KW-0808">Transferase</keyword>
<dbReference type="InterPro" id="IPR013094">
    <property type="entry name" value="AB_hydrolase_3"/>
</dbReference>
<dbReference type="GO" id="GO:0016787">
    <property type="term" value="F:hydrolase activity"/>
    <property type="evidence" value="ECO:0007669"/>
    <property type="project" value="UniProtKB-KW"/>
</dbReference>
<dbReference type="RefSeq" id="WP_021777556.1">
    <property type="nucleotide sequence ID" value="NZ_AWXE01000004.1"/>
</dbReference>
<dbReference type="Pfam" id="PF07859">
    <property type="entry name" value="Abhydrolase_3"/>
    <property type="match status" value="1"/>
</dbReference>
<organism evidence="3 4">
    <name type="scientific">Candidatus Micropelagius thuwalensis</name>
    <dbReference type="NCBI Taxonomy" id="1397666"/>
    <lineage>
        <taxon>Bacteria</taxon>
        <taxon>Pseudomonadati</taxon>
        <taxon>Pseudomonadota</taxon>
        <taxon>Alphaproteobacteria</taxon>
        <taxon>PS1 clade</taxon>
        <taxon>Candidatus Micropelagius</taxon>
    </lineage>
</organism>
<dbReference type="PANTHER" id="PTHR48081">
    <property type="entry name" value="AB HYDROLASE SUPERFAMILY PROTEIN C4A8.06C"/>
    <property type="match status" value="1"/>
</dbReference>
<feature type="domain" description="Alpha/beta hydrolase fold-3" evidence="2">
    <location>
        <begin position="88"/>
        <end position="295"/>
    </location>
</feature>
<comment type="caution">
    <text evidence="3">The sequence shown here is derived from an EMBL/GenBank/DDBJ whole genome shotgun (WGS) entry which is preliminary data.</text>
</comment>
<gene>
    <name evidence="3" type="primary">rimI</name>
    <name evidence="3" type="ORF">RS24_01581</name>
</gene>
<keyword evidence="4" id="KW-1185">Reference proteome</keyword>
<dbReference type="PANTHER" id="PTHR48081:SF8">
    <property type="entry name" value="ALPHA_BETA HYDROLASE FOLD-3 DOMAIN-CONTAINING PROTEIN-RELATED"/>
    <property type="match status" value="1"/>
</dbReference>
<name>U2WSP1_9PROT</name>
<dbReference type="EMBL" id="AWXE01000004">
    <property type="protein sequence ID" value="ERL46578.1"/>
    <property type="molecule type" value="Genomic_DNA"/>
</dbReference>
<dbReference type="Gene3D" id="3.40.50.1820">
    <property type="entry name" value="alpha/beta hydrolase"/>
    <property type="match status" value="1"/>
</dbReference>